<organism evidence="1 2">
    <name type="scientific">Meloidogyne javanica</name>
    <name type="common">Root-knot nematode worm</name>
    <dbReference type="NCBI Taxonomy" id="6303"/>
    <lineage>
        <taxon>Eukaryota</taxon>
        <taxon>Metazoa</taxon>
        <taxon>Ecdysozoa</taxon>
        <taxon>Nematoda</taxon>
        <taxon>Chromadorea</taxon>
        <taxon>Rhabditida</taxon>
        <taxon>Tylenchina</taxon>
        <taxon>Tylenchomorpha</taxon>
        <taxon>Tylenchoidea</taxon>
        <taxon>Meloidogynidae</taxon>
        <taxon>Meloidogyninae</taxon>
        <taxon>Meloidogyne</taxon>
        <taxon>Meloidogyne incognita group</taxon>
    </lineage>
</organism>
<dbReference type="AlphaFoldDB" id="A0A915N5M0"/>
<proteinExistence type="predicted"/>
<reference evidence="2" key="1">
    <citation type="submission" date="2022-11" db="UniProtKB">
        <authorList>
            <consortium name="WormBaseParasite"/>
        </authorList>
    </citation>
    <scope>IDENTIFICATION</scope>
</reference>
<protein>
    <submittedName>
        <fullName evidence="2">Uncharacterized protein</fullName>
    </submittedName>
</protein>
<sequence>MNNPKTGQNFVDLKDLLANPSTYQSWVQMDSCTKYNAFQVSRSCVKNNSNKFYSGRETNNMEEICAHPKYGLVQASFERDVEFQKIDVKHPNNHCVMPKKIEPIFNFQLF</sequence>
<accession>A0A915N5M0</accession>
<keyword evidence="1" id="KW-1185">Reference proteome</keyword>
<name>A0A915N5M0_MELJA</name>
<dbReference type="WBParaSite" id="scaffold7103_cov296.g11636">
    <property type="protein sequence ID" value="scaffold7103_cov296.g11636"/>
    <property type="gene ID" value="scaffold7103_cov296.g11636"/>
</dbReference>
<evidence type="ECO:0000313" key="2">
    <source>
        <dbReference type="WBParaSite" id="scaffold7103_cov296.g11636"/>
    </source>
</evidence>
<evidence type="ECO:0000313" key="1">
    <source>
        <dbReference type="Proteomes" id="UP000887561"/>
    </source>
</evidence>
<dbReference type="Proteomes" id="UP000887561">
    <property type="component" value="Unplaced"/>
</dbReference>